<keyword evidence="2" id="KW-0178">Competence</keyword>
<dbReference type="EMBL" id="MAMP01000022">
    <property type="protein sequence ID" value="OES44224.1"/>
    <property type="molecule type" value="Genomic_DNA"/>
</dbReference>
<dbReference type="NCBIfam" id="TIGR02532">
    <property type="entry name" value="IV_pilin_GFxxxE"/>
    <property type="match status" value="1"/>
</dbReference>
<evidence type="ECO:0000313" key="5">
    <source>
        <dbReference type="Proteomes" id="UP000095658"/>
    </source>
</evidence>
<dbReference type="GO" id="GO:0009986">
    <property type="term" value="C:cell surface"/>
    <property type="evidence" value="ECO:0007669"/>
    <property type="project" value="UniProtKB-SubCell"/>
</dbReference>
<feature type="transmembrane region" description="Helical" evidence="3">
    <location>
        <begin position="12"/>
        <end position="36"/>
    </location>
</feature>
<dbReference type="AlphaFoldDB" id="A0A1E7DME3"/>
<organism evidence="4 5">
    <name type="scientific">Domibacillus iocasae</name>
    <dbReference type="NCBI Taxonomy" id="1714016"/>
    <lineage>
        <taxon>Bacteria</taxon>
        <taxon>Bacillati</taxon>
        <taxon>Bacillota</taxon>
        <taxon>Bacilli</taxon>
        <taxon>Bacillales</taxon>
        <taxon>Bacillaceae</taxon>
        <taxon>Domibacillus</taxon>
    </lineage>
</organism>
<dbReference type="InterPro" id="IPR012902">
    <property type="entry name" value="N_methyl_site"/>
</dbReference>
<evidence type="ECO:0000313" key="4">
    <source>
        <dbReference type="EMBL" id="OES44224.1"/>
    </source>
</evidence>
<sequence length="120" mass="13408">MCEKLVKDQQGLTFIEILLSLVILSIVLMFFSTMFIQSNRTNSNTGQLLDATYVAQECMERAIQKTNASAVSCTNHPNYIVEIITTTRDEGGRFIKVVVYEREGTNTKGQLEATLQTIAP</sequence>
<accession>A0A1E7DME3</accession>
<dbReference type="OrthoDB" id="2970736at2"/>
<evidence type="ECO:0000256" key="3">
    <source>
        <dbReference type="SAM" id="Phobius"/>
    </source>
</evidence>
<dbReference type="STRING" id="1714016.BA724_07995"/>
<dbReference type="GO" id="GO:0030420">
    <property type="term" value="P:establishment of competence for transformation"/>
    <property type="evidence" value="ECO:0007669"/>
    <property type="project" value="UniProtKB-KW"/>
</dbReference>
<name>A0A1E7DME3_9BACI</name>
<dbReference type="Proteomes" id="UP000095658">
    <property type="component" value="Unassembled WGS sequence"/>
</dbReference>
<comment type="subcellular location">
    <subcellularLocation>
        <location evidence="1">Cell surface</location>
    </subcellularLocation>
</comment>
<evidence type="ECO:0008006" key="6">
    <source>
        <dbReference type="Google" id="ProtNLM"/>
    </source>
</evidence>
<comment type="caution">
    <text evidence="4">The sequence shown here is derived from an EMBL/GenBank/DDBJ whole genome shotgun (WGS) entry which is preliminary data.</text>
</comment>
<evidence type="ECO:0000256" key="1">
    <source>
        <dbReference type="ARBA" id="ARBA00004241"/>
    </source>
</evidence>
<gene>
    <name evidence="4" type="ORF">BA724_07995</name>
</gene>
<reference evidence="4 5" key="1">
    <citation type="submission" date="2016-06" db="EMBL/GenBank/DDBJ databases">
        <title>Domibacillus iocasae genome sequencing.</title>
        <authorList>
            <person name="Verma A."/>
            <person name="Pal Y."/>
            <person name="Ojha A.K."/>
            <person name="Krishnamurthi S."/>
        </authorList>
    </citation>
    <scope>NUCLEOTIDE SEQUENCE [LARGE SCALE GENOMIC DNA]</scope>
    <source>
        <strain evidence="4 5">DSM 29979</strain>
    </source>
</reference>
<dbReference type="RefSeq" id="WP_069938828.1">
    <property type="nucleotide sequence ID" value="NZ_MAMP01000022.1"/>
</dbReference>
<keyword evidence="3" id="KW-0472">Membrane</keyword>
<keyword evidence="3" id="KW-0812">Transmembrane</keyword>
<protein>
    <recommendedName>
        <fullName evidence="6">Prepilin-type N-terminal cleavage/methylation domain-containing protein</fullName>
    </recommendedName>
</protein>
<dbReference type="Pfam" id="PF07963">
    <property type="entry name" value="N_methyl"/>
    <property type="match status" value="1"/>
</dbReference>
<evidence type="ECO:0000256" key="2">
    <source>
        <dbReference type="ARBA" id="ARBA00023287"/>
    </source>
</evidence>
<keyword evidence="5" id="KW-1185">Reference proteome</keyword>
<proteinExistence type="predicted"/>
<keyword evidence="3" id="KW-1133">Transmembrane helix</keyword>